<evidence type="ECO:0000313" key="9">
    <source>
        <dbReference type="EMBL" id="ACY16923.1"/>
    </source>
</evidence>
<dbReference type="InterPro" id="IPR031338">
    <property type="entry name" value="KDPG/KHG_AS_2"/>
</dbReference>
<proteinExistence type="inferred from homology"/>
<comment type="subunit">
    <text evidence="4">Homotrimer.</text>
</comment>
<keyword evidence="7" id="KW-0704">Schiff base</keyword>
<comment type="pathway">
    <text evidence="2">Carbohydrate acid metabolism; 2-dehydro-3-deoxy-D-gluconate degradation; D-glyceraldehyde 3-phosphate and pyruvate from 2-dehydro-3-deoxy-D-gluconate: step 2/2.</text>
</comment>
<dbReference type="Pfam" id="PF01081">
    <property type="entry name" value="Aldolase"/>
    <property type="match status" value="1"/>
</dbReference>
<evidence type="ECO:0000256" key="4">
    <source>
        <dbReference type="ARBA" id="ARBA00011233"/>
    </source>
</evidence>
<evidence type="ECO:0000256" key="7">
    <source>
        <dbReference type="ARBA" id="ARBA00023270"/>
    </source>
</evidence>
<dbReference type="InterPro" id="IPR031337">
    <property type="entry name" value="KDPG/KHG_AS_1"/>
</dbReference>
<comment type="similarity">
    <text evidence="3">Belongs to the KHG/KDPG aldolase family.</text>
</comment>
<dbReference type="EC" id="4.1.2.14" evidence="5"/>
<keyword evidence="10" id="KW-1185">Reference proteome</keyword>
<dbReference type="HOGENOM" id="CLU_077795_1_1_7"/>
<evidence type="ECO:0000256" key="1">
    <source>
        <dbReference type="ARBA" id="ARBA00000654"/>
    </source>
</evidence>
<keyword evidence="8" id="KW-0119">Carbohydrate metabolism</keyword>
<dbReference type="PROSITE" id="PS00160">
    <property type="entry name" value="ALDOLASE_KDPG_KHG_2"/>
    <property type="match status" value="1"/>
</dbReference>
<organism evidence="9 10">
    <name type="scientific">Haliangium ochraceum (strain DSM 14365 / JCM 11303 / SMP-2)</name>
    <dbReference type="NCBI Taxonomy" id="502025"/>
    <lineage>
        <taxon>Bacteria</taxon>
        <taxon>Pseudomonadati</taxon>
        <taxon>Myxococcota</taxon>
        <taxon>Polyangia</taxon>
        <taxon>Haliangiales</taxon>
        <taxon>Kofleriaceae</taxon>
        <taxon>Haliangium</taxon>
    </lineage>
</organism>
<dbReference type="Gene3D" id="3.20.20.70">
    <property type="entry name" value="Aldolase class I"/>
    <property type="match status" value="1"/>
</dbReference>
<dbReference type="EMBL" id="CP001804">
    <property type="protein sequence ID" value="ACY16923.1"/>
    <property type="molecule type" value="Genomic_DNA"/>
</dbReference>
<dbReference type="CDD" id="cd00452">
    <property type="entry name" value="KDPG_aldolase"/>
    <property type="match status" value="1"/>
</dbReference>
<comment type="catalytic activity">
    <reaction evidence="1">
        <text>2-dehydro-3-deoxy-6-phospho-D-gluconate = D-glyceraldehyde 3-phosphate + pyruvate</text>
        <dbReference type="Rhea" id="RHEA:17089"/>
        <dbReference type="ChEBI" id="CHEBI:15361"/>
        <dbReference type="ChEBI" id="CHEBI:57569"/>
        <dbReference type="ChEBI" id="CHEBI:59776"/>
        <dbReference type="EC" id="4.1.2.14"/>
    </reaction>
</comment>
<dbReference type="RefSeq" id="WP_012829521.1">
    <property type="nucleotide sequence ID" value="NC_013440.1"/>
</dbReference>
<gene>
    <name evidence="9" type="ordered locus">Hoch_4429</name>
</gene>
<dbReference type="SUPFAM" id="SSF51569">
    <property type="entry name" value="Aldolase"/>
    <property type="match status" value="1"/>
</dbReference>
<accession>D0LNL8</accession>
<dbReference type="NCBIfam" id="NF004325">
    <property type="entry name" value="PRK05718.1"/>
    <property type="match status" value="1"/>
</dbReference>
<dbReference type="GO" id="GO:0008675">
    <property type="term" value="F:2-dehydro-3-deoxy-phosphogluconate aldolase activity"/>
    <property type="evidence" value="ECO:0007669"/>
    <property type="project" value="UniProtKB-EC"/>
</dbReference>
<name>D0LNL8_HALO1</name>
<dbReference type="InterPro" id="IPR013785">
    <property type="entry name" value="Aldolase_TIM"/>
</dbReference>
<dbReference type="PANTHER" id="PTHR30246">
    <property type="entry name" value="2-KETO-3-DEOXY-6-PHOSPHOGLUCONATE ALDOLASE"/>
    <property type="match status" value="1"/>
</dbReference>
<keyword evidence="6 9" id="KW-0456">Lyase</keyword>
<sequence>MPAPDTKTIDDILTRAAVIPVLVIDDLSRAVELGRALVAGGLPVLEITLRTEVALEAIRRMASEIEGAIVGVGTVVESDQLEASVKAGARFAVSPGLTPRLAEAAADAPIPLLPGAMTPSEIMQAREWGYRRLKLFPASIAGGVGMLKALSGPLPDLRFCPTGGVKPAQLSDYLRLPNVVCVGGSWVAPREAVAAGDWAHITRLASEAVSEAARIRGAE</sequence>
<evidence type="ECO:0000313" key="10">
    <source>
        <dbReference type="Proteomes" id="UP000001880"/>
    </source>
</evidence>
<dbReference type="STRING" id="502025.Hoch_4429"/>
<reference evidence="9 10" key="1">
    <citation type="journal article" date="2010" name="Stand. Genomic Sci.">
        <title>Complete genome sequence of Haliangium ochraceum type strain (SMP-2).</title>
        <authorList>
            <consortium name="US DOE Joint Genome Institute (JGI-PGF)"/>
            <person name="Ivanova N."/>
            <person name="Daum C."/>
            <person name="Lang E."/>
            <person name="Abt B."/>
            <person name="Kopitz M."/>
            <person name="Saunders E."/>
            <person name="Lapidus A."/>
            <person name="Lucas S."/>
            <person name="Glavina Del Rio T."/>
            <person name="Nolan M."/>
            <person name="Tice H."/>
            <person name="Copeland A."/>
            <person name="Cheng J.F."/>
            <person name="Chen F."/>
            <person name="Bruce D."/>
            <person name="Goodwin L."/>
            <person name="Pitluck S."/>
            <person name="Mavromatis K."/>
            <person name="Pati A."/>
            <person name="Mikhailova N."/>
            <person name="Chen A."/>
            <person name="Palaniappan K."/>
            <person name="Land M."/>
            <person name="Hauser L."/>
            <person name="Chang Y.J."/>
            <person name="Jeffries C.D."/>
            <person name="Detter J.C."/>
            <person name="Brettin T."/>
            <person name="Rohde M."/>
            <person name="Goker M."/>
            <person name="Bristow J."/>
            <person name="Markowitz V."/>
            <person name="Eisen J.A."/>
            <person name="Hugenholtz P."/>
            <person name="Kyrpides N.C."/>
            <person name="Klenk H.P."/>
        </authorList>
    </citation>
    <scope>NUCLEOTIDE SEQUENCE [LARGE SCALE GENOMIC DNA]</scope>
    <source>
        <strain evidence="10">DSM 14365 / CIP 107738 / JCM 11303 / AJ 13395 / SMP-2</strain>
    </source>
</reference>
<dbReference type="PROSITE" id="PS00159">
    <property type="entry name" value="ALDOLASE_KDPG_KHG_1"/>
    <property type="match status" value="1"/>
</dbReference>
<dbReference type="KEGG" id="hoh:Hoch_4429"/>
<dbReference type="InterPro" id="IPR000887">
    <property type="entry name" value="Aldlse_KDPG_KHG"/>
</dbReference>
<dbReference type="PANTHER" id="PTHR30246:SF1">
    <property type="entry name" value="2-DEHYDRO-3-DEOXY-6-PHOSPHOGALACTONATE ALDOLASE-RELATED"/>
    <property type="match status" value="1"/>
</dbReference>
<dbReference type="eggNOG" id="COG0800">
    <property type="taxonomic scope" value="Bacteria"/>
</dbReference>
<dbReference type="OrthoDB" id="9805177at2"/>
<protein>
    <recommendedName>
        <fullName evidence="5">2-dehydro-3-deoxy-phosphogluconate aldolase</fullName>
        <ecNumber evidence="5">4.1.2.14</ecNumber>
    </recommendedName>
</protein>
<dbReference type="AlphaFoldDB" id="D0LNL8"/>
<dbReference type="Proteomes" id="UP000001880">
    <property type="component" value="Chromosome"/>
</dbReference>
<evidence type="ECO:0000256" key="2">
    <source>
        <dbReference type="ARBA" id="ARBA00004736"/>
    </source>
</evidence>
<evidence type="ECO:0000256" key="5">
    <source>
        <dbReference type="ARBA" id="ARBA00013063"/>
    </source>
</evidence>
<evidence type="ECO:0000256" key="3">
    <source>
        <dbReference type="ARBA" id="ARBA00006906"/>
    </source>
</evidence>
<dbReference type="NCBIfam" id="TIGR01182">
    <property type="entry name" value="eda"/>
    <property type="match status" value="1"/>
</dbReference>
<evidence type="ECO:0000256" key="8">
    <source>
        <dbReference type="ARBA" id="ARBA00023277"/>
    </source>
</evidence>
<evidence type="ECO:0000256" key="6">
    <source>
        <dbReference type="ARBA" id="ARBA00023239"/>
    </source>
</evidence>